<keyword evidence="4" id="KW-1185">Reference proteome</keyword>
<keyword evidence="1" id="KW-0812">Transmembrane</keyword>
<dbReference type="GO" id="GO:0016758">
    <property type="term" value="F:hexosyltransferase activity"/>
    <property type="evidence" value="ECO:0007669"/>
    <property type="project" value="UniProtKB-ARBA"/>
</dbReference>
<protein>
    <submittedName>
        <fullName evidence="3">Glycosyltransferase family 2 protein</fullName>
    </submittedName>
</protein>
<dbReference type="EMBL" id="SBKQ01000005">
    <property type="protein sequence ID" value="RXR33078.1"/>
    <property type="molecule type" value="Genomic_DNA"/>
</dbReference>
<comment type="caution">
    <text evidence="3">The sequence shown here is derived from an EMBL/GenBank/DDBJ whole genome shotgun (WGS) entry which is preliminary data.</text>
</comment>
<evidence type="ECO:0000256" key="1">
    <source>
        <dbReference type="SAM" id="Phobius"/>
    </source>
</evidence>
<evidence type="ECO:0000313" key="4">
    <source>
        <dbReference type="Proteomes" id="UP000289734"/>
    </source>
</evidence>
<keyword evidence="1" id="KW-1133">Transmembrane helix</keyword>
<feature type="transmembrane region" description="Helical" evidence="1">
    <location>
        <begin position="282"/>
        <end position="305"/>
    </location>
</feature>
<keyword evidence="3" id="KW-0808">Transferase</keyword>
<gene>
    <name evidence="3" type="ORF">EQG68_06195</name>
</gene>
<dbReference type="PANTHER" id="PTHR22916">
    <property type="entry name" value="GLYCOSYLTRANSFERASE"/>
    <property type="match status" value="1"/>
</dbReference>
<dbReference type="Proteomes" id="UP000289734">
    <property type="component" value="Unassembled WGS sequence"/>
</dbReference>
<reference evidence="4" key="1">
    <citation type="submission" date="2019-01" db="EMBL/GenBank/DDBJ databases">
        <title>Cytophagaceae bacterium strain CAR-16.</title>
        <authorList>
            <person name="Chen W.-M."/>
        </authorList>
    </citation>
    <scope>NUCLEOTIDE SEQUENCE [LARGE SCALE GENOMIC DNA]</scope>
    <source>
        <strain evidence="4">ICH-30</strain>
    </source>
</reference>
<proteinExistence type="predicted"/>
<feature type="domain" description="Glycosyltransferase 2-like" evidence="2">
    <location>
        <begin position="6"/>
        <end position="134"/>
    </location>
</feature>
<dbReference type="RefSeq" id="WP_129463922.1">
    <property type="nucleotide sequence ID" value="NZ_SBKQ01000005.1"/>
</dbReference>
<evidence type="ECO:0000313" key="3">
    <source>
        <dbReference type="EMBL" id="RXR33078.1"/>
    </source>
</evidence>
<dbReference type="InterPro" id="IPR001173">
    <property type="entry name" value="Glyco_trans_2-like"/>
</dbReference>
<dbReference type="CDD" id="cd00761">
    <property type="entry name" value="Glyco_tranf_GTA_type"/>
    <property type="match status" value="1"/>
</dbReference>
<dbReference type="Gene3D" id="3.90.550.10">
    <property type="entry name" value="Spore Coat Polysaccharide Biosynthesis Protein SpsA, Chain A"/>
    <property type="match status" value="1"/>
</dbReference>
<dbReference type="AlphaFoldDB" id="A0A4Q1KSJ4"/>
<dbReference type="PANTHER" id="PTHR22916:SF3">
    <property type="entry name" value="UDP-GLCNAC:BETAGAL BETA-1,3-N-ACETYLGLUCOSAMINYLTRANSFERASE-LIKE PROTEIN 1"/>
    <property type="match status" value="1"/>
</dbReference>
<dbReference type="OrthoDB" id="597270at2"/>
<organism evidence="3 4">
    <name type="scientific">Flavobacterium piscinae</name>
    <dbReference type="NCBI Taxonomy" id="2506424"/>
    <lineage>
        <taxon>Bacteria</taxon>
        <taxon>Pseudomonadati</taxon>
        <taxon>Bacteroidota</taxon>
        <taxon>Flavobacteriia</taxon>
        <taxon>Flavobacteriales</taxon>
        <taxon>Flavobacteriaceae</taxon>
        <taxon>Flavobacterium</taxon>
    </lineage>
</organism>
<keyword evidence="1" id="KW-0472">Membrane</keyword>
<dbReference type="SUPFAM" id="SSF53448">
    <property type="entry name" value="Nucleotide-diphospho-sugar transferases"/>
    <property type="match status" value="1"/>
</dbReference>
<sequence>MSNLISIIIPTYNRANLIIQTLESIQNQTYQNFECIIVDDGSEDDSEKVVSNFIEKDNRFQFYKRPSDKIKGPNACRNYGFEKSKGEFIYFFDSDDFLKPHALETYFKAFKTDTDGVLAQVERVDRETGVLQDVNIIDSDNLIEDYFLNKVCYFVSGILWEKSFLNQQTELFDETIGHHDEWDFNLRMIYAKARLIKIYEPLTIYYQHQNSFKKEIEKANDFQIESAIKARLKHLKLLTGQNPVNEKVYLKHIADYHKKIVRNKLIAKQSNWFVYYKKACILFWQTHSIFSIIKMTVGVFSFYFFGKGYTYFK</sequence>
<dbReference type="Pfam" id="PF00535">
    <property type="entry name" value="Glycos_transf_2"/>
    <property type="match status" value="1"/>
</dbReference>
<accession>A0A4Q1KSJ4</accession>
<name>A0A4Q1KSJ4_9FLAO</name>
<evidence type="ECO:0000259" key="2">
    <source>
        <dbReference type="Pfam" id="PF00535"/>
    </source>
</evidence>
<dbReference type="InterPro" id="IPR029044">
    <property type="entry name" value="Nucleotide-diphossugar_trans"/>
</dbReference>